<evidence type="ECO:0000256" key="1">
    <source>
        <dbReference type="SAM" id="SignalP"/>
    </source>
</evidence>
<dbReference type="GO" id="GO:0004623">
    <property type="term" value="F:phospholipase A2 activity"/>
    <property type="evidence" value="ECO:0007669"/>
    <property type="project" value="InterPro"/>
</dbReference>
<keyword evidence="3" id="KW-1185">Reference proteome</keyword>
<dbReference type="PANTHER" id="PTHR37687">
    <property type="entry name" value="AGAP006772-PA"/>
    <property type="match status" value="1"/>
</dbReference>
<keyword evidence="1" id="KW-0732">Signal</keyword>
<proteinExistence type="predicted"/>
<dbReference type="GO" id="GO:0006644">
    <property type="term" value="P:phospholipid metabolic process"/>
    <property type="evidence" value="ECO:0007669"/>
    <property type="project" value="InterPro"/>
</dbReference>
<dbReference type="Gene3D" id="1.20.90.10">
    <property type="entry name" value="Phospholipase A2 domain"/>
    <property type="match status" value="1"/>
</dbReference>
<name>A0A7M5XEZ6_9CNID</name>
<organism evidence="2 3">
    <name type="scientific">Clytia hemisphaerica</name>
    <dbReference type="NCBI Taxonomy" id="252671"/>
    <lineage>
        <taxon>Eukaryota</taxon>
        <taxon>Metazoa</taxon>
        <taxon>Cnidaria</taxon>
        <taxon>Hydrozoa</taxon>
        <taxon>Hydroidolina</taxon>
        <taxon>Leptothecata</taxon>
        <taxon>Obeliida</taxon>
        <taxon>Clytiidae</taxon>
        <taxon>Clytia</taxon>
    </lineage>
</organism>
<dbReference type="InterPro" id="IPR038875">
    <property type="entry name" value="PLA2_conodipine-like"/>
</dbReference>
<evidence type="ECO:0000313" key="2">
    <source>
        <dbReference type="EnsemblMetazoa" id="CLYHEMP020983.1"/>
    </source>
</evidence>
<dbReference type="PANTHER" id="PTHR37687:SF1">
    <property type="entry name" value="AGAP006772-PA"/>
    <property type="match status" value="1"/>
</dbReference>
<feature type="signal peptide" evidence="1">
    <location>
        <begin position="1"/>
        <end position="19"/>
    </location>
</feature>
<protein>
    <submittedName>
        <fullName evidence="2">Uncharacterized protein</fullName>
    </submittedName>
</protein>
<sequence>MRTEILFFQLIVSLRCIHGRPLSCAADKYADGCSVPSMIPAPFKREFTSACNRHDICYGCGYHYNWTRQQCDEAFYKNMVLTCDHVLQRGRIKRSLLQVMTDWWREIASQQGQCHTAAKVYYEGVHWFADGHFDRKDHDYCLSKCADRHGNPAHNITFH</sequence>
<dbReference type="OrthoDB" id="10043382at2759"/>
<dbReference type="GO" id="GO:0050482">
    <property type="term" value="P:arachidonate secretion"/>
    <property type="evidence" value="ECO:0007669"/>
    <property type="project" value="InterPro"/>
</dbReference>
<dbReference type="SUPFAM" id="SSF48619">
    <property type="entry name" value="Phospholipase A2, PLA2"/>
    <property type="match status" value="1"/>
</dbReference>
<dbReference type="Proteomes" id="UP000594262">
    <property type="component" value="Unplaced"/>
</dbReference>
<dbReference type="InterPro" id="IPR036444">
    <property type="entry name" value="PLipase_A2_dom_sf"/>
</dbReference>
<reference evidence="2" key="1">
    <citation type="submission" date="2021-01" db="UniProtKB">
        <authorList>
            <consortium name="EnsemblMetazoa"/>
        </authorList>
    </citation>
    <scope>IDENTIFICATION</scope>
</reference>
<accession>A0A7M5XEZ6</accession>
<evidence type="ECO:0000313" key="3">
    <source>
        <dbReference type="Proteomes" id="UP000594262"/>
    </source>
</evidence>
<dbReference type="AlphaFoldDB" id="A0A7M5XEZ6"/>
<dbReference type="EnsemblMetazoa" id="CLYHEMT020983.1">
    <property type="protein sequence ID" value="CLYHEMP020983.1"/>
    <property type="gene ID" value="CLYHEMG020983"/>
</dbReference>
<feature type="chain" id="PRO_5029712401" evidence="1">
    <location>
        <begin position="20"/>
        <end position="159"/>
    </location>
</feature>